<dbReference type="HOGENOM" id="CLU_082962_0_0_2"/>
<evidence type="ECO:0000259" key="3">
    <source>
        <dbReference type="Pfam" id="PF01656"/>
    </source>
</evidence>
<dbReference type="Proteomes" id="UP000006395">
    <property type="component" value="Chromosome"/>
</dbReference>
<evidence type="ECO:0000313" key="4">
    <source>
        <dbReference type="EMBL" id="ADX82258.1"/>
    </source>
</evidence>
<reference evidence="4 5" key="1">
    <citation type="journal article" date="2011" name="J. Bacteriol.">
        <title>Genome analyses of icelandic strains of Sulfolobus islandicus, model organisms for genetic and virus-host interaction studies.</title>
        <authorList>
            <person name="Guo L."/>
            <person name="Brugger K."/>
            <person name="Liu C."/>
            <person name="Shah S.A."/>
            <person name="Zheng H."/>
            <person name="Zhu Y."/>
            <person name="Wang S."/>
            <person name="Lillestol R.K."/>
            <person name="Chen L."/>
            <person name="Frank J."/>
            <person name="Prangishvili D."/>
            <person name="Paulin L."/>
            <person name="She Q."/>
            <person name="Huang L."/>
            <person name="Garrett R.A."/>
        </authorList>
    </citation>
    <scope>NUCLEOTIDE SEQUENCE [LARGE SCALE GENOMIC DNA]</scope>
    <source>
        <strain evidence="4 5">HVE10/4</strain>
    </source>
</reference>
<evidence type="ECO:0000313" key="5">
    <source>
        <dbReference type="Proteomes" id="UP000006395"/>
    </source>
</evidence>
<gene>
    <name evidence="4" type="ordered locus">SiH_0905</name>
</gene>
<dbReference type="GO" id="GO:0016887">
    <property type="term" value="F:ATP hydrolysis activity"/>
    <property type="evidence" value="ECO:0007669"/>
    <property type="project" value="TreeGrafter"/>
</dbReference>
<dbReference type="GeneID" id="84060932"/>
<dbReference type="GO" id="GO:0051782">
    <property type="term" value="P:negative regulation of cell division"/>
    <property type="evidence" value="ECO:0007669"/>
    <property type="project" value="TreeGrafter"/>
</dbReference>
<protein>
    <submittedName>
        <fullName evidence="4">Cobyrinic acid ac-diamide synthase</fullName>
    </submittedName>
</protein>
<dbReference type="SUPFAM" id="SSF52540">
    <property type="entry name" value="P-loop containing nucleoside triphosphate hydrolases"/>
    <property type="match status" value="1"/>
</dbReference>
<dbReference type="RefSeq" id="WP_014512400.1">
    <property type="nucleotide sequence ID" value="NC_017275.1"/>
</dbReference>
<dbReference type="EMBL" id="CP002426">
    <property type="protein sequence ID" value="ADX82258.1"/>
    <property type="molecule type" value="Genomic_DNA"/>
</dbReference>
<dbReference type="CDD" id="cd02034">
    <property type="entry name" value="CooC1"/>
    <property type="match status" value="1"/>
</dbReference>
<sequence length="255" mass="28135">MKIAVSGKGGSGKTTIAGVMARILSQKGYKVLAIDADDNPNLGLTLGLPVEKLYDFNPIPTRLLVREEEELKLLLPPDEIVRKYAIECPYNVKLLIMAKIEKAGVGCACGSHATIRELVKHLTTKKGEAIVIDMEPGLEIMGRATPRYSDILLIVVEPYYKSVQTAVKLFNLANDLGMKKIYAVLNKVRNESEISLFESVLSKNNIPVISKIPYDQDVVEADKLGKSIMDYNSDSRAVRAVEEIVGKLTMEDINE</sequence>
<proteinExistence type="predicted"/>
<dbReference type="Pfam" id="PF01656">
    <property type="entry name" value="CbiA"/>
    <property type="match status" value="1"/>
</dbReference>
<keyword evidence="1" id="KW-0547">Nucleotide-binding</keyword>
<accession>F0NP72</accession>
<dbReference type="KEGG" id="sih:SiH_0905"/>
<dbReference type="PANTHER" id="PTHR43384:SF6">
    <property type="entry name" value="SEPTUM SITE-DETERMINING PROTEIN MIND HOMOLOG, CHLOROPLASTIC"/>
    <property type="match status" value="1"/>
</dbReference>
<keyword evidence="5" id="KW-1185">Reference proteome</keyword>
<keyword evidence="2" id="KW-0067">ATP-binding</keyword>
<dbReference type="Gene3D" id="3.40.50.300">
    <property type="entry name" value="P-loop containing nucleotide triphosphate hydrolases"/>
    <property type="match status" value="1"/>
</dbReference>
<dbReference type="PIRSF" id="PIRSF005647">
    <property type="entry name" value="CooC"/>
    <property type="match status" value="1"/>
</dbReference>
<dbReference type="AlphaFoldDB" id="F0NP72"/>
<organism evidence="4 5">
    <name type="scientific">Saccharolobus islandicus (strain HVE10/4)</name>
    <name type="common">Sulfolobus islandicus</name>
    <dbReference type="NCBI Taxonomy" id="930943"/>
    <lineage>
        <taxon>Archaea</taxon>
        <taxon>Thermoproteota</taxon>
        <taxon>Thermoprotei</taxon>
        <taxon>Sulfolobales</taxon>
        <taxon>Sulfolobaceae</taxon>
        <taxon>Saccharolobus</taxon>
    </lineage>
</organism>
<feature type="domain" description="CobQ/CobB/MinD/ParA nucleotide binding" evidence="3">
    <location>
        <begin position="3"/>
        <end position="227"/>
    </location>
</feature>
<dbReference type="GO" id="GO:0005524">
    <property type="term" value="F:ATP binding"/>
    <property type="evidence" value="ECO:0007669"/>
    <property type="project" value="UniProtKB-KW"/>
</dbReference>
<name>F0NP72_SACI0</name>
<dbReference type="GO" id="GO:0005829">
    <property type="term" value="C:cytosol"/>
    <property type="evidence" value="ECO:0007669"/>
    <property type="project" value="TreeGrafter"/>
</dbReference>
<dbReference type="InterPro" id="IPR014433">
    <property type="entry name" value="CooC"/>
</dbReference>
<dbReference type="GO" id="GO:0009898">
    <property type="term" value="C:cytoplasmic side of plasma membrane"/>
    <property type="evidence" value="ECO:0007669"/>
    <property type="project" value="TreeGrafter"/>
</dbReference>
<dbReference type="InterPro" id="IPR027417">
    <property type="entry name" value="P-loop_NTPase"/>
</dbReference>
<dbReference type="InterPro" id="IPR002586">
    <property type="entry name" value="CobQ/CobB/MinD/ParA_Nub-bd_dom"/>
</dbReference>
<dbReference type="InterPro" id="IPR050625">
    <property type="entry name" value="ParA/MinD_ATPase"/>
</dbReference>
<dbReference type="PANTHER" id="PTHR43384">
    <property type="entry name" value="SEPTUM SITE-DETERMINING PROTEIN MIND HOMOLOG, CHLOROPLASTIC-RELATED"/>
    <property type="match status" value="1"/>
</dbReference>
<evidence type="ECO:0000256" key="1">
    <source>
        <dbReference type="ARBA" id="ARBA00022741"/>
    </source>
</evidence>
<evidence type="ECO:0000256" key="2">
    <source>
        <dbReference type="ARBA" id="ARBA00022840"/>
    </source>
</evidence>